<feature type="compositionally biased region" description="Low complexity" evidence="5">
    <location>
        <begin position="643"/>
        <end position="657"/>
    </location>
</feature>
<feature type="transmembrane region" description="Helical" evidence="6">
    <location>
        <begin position="202"/>
        <end position="223"/>
    </location>
</feature>
<keyword evidence="9" id="KW-1185">Reference proteome</keyword>
<dbReference type="PANTHER" id="PTHR23509">
    <property type="entry name" value="PA-PL1 PHOSPHOLIPASE FAMILY"/>
    <property type="match status" value="1"/>
</dbReference>
<comment type="subcellular location">
    <subcellularLocation>
        <location evidence="1">Endomembrane system</location>
        <topology evidence="1">Multi-pass membrane protein</topology>
    </subcellularLocation>
</comment>
<keyword evidence="2 6" id="KW-0812">Transmembrane</keyword>
<dbReference type="Pfam" id="PF02656">
    <property type="entry name" value="DUF202"/>
    <property type="match status" value="1"/>
</dbReference>
<evidence type="ECO:0000256" key="3">
    <source>
        <dbReference type="ARBA" id="ARBA00022989"/>
    </source>
</evidence>
<organism evidence="8 9">
    <name type="scientific">Cavenderia fasciculata</name>
    <name type="common">Slime mold</name>
    <name type="synonym">Dictyostelium fasciculatum</name>
    <dbReference type="NCBI Taxonomy" id="261658"/>
    <lineage>
        <taxon>Eukaryota</taxon>
        <taxon>Amoebozoa</taxon>
        <taxon>Evosea</taxon>
        <taxon>Eumycetozoa</taxon>
        <taxon>Dictyostelia</taxon>
        <taxon>Acytosteliales</taxon>
        <taxon>Cavenderiaceae</taxon>
        <taxon>Cavenderia</taxon>
    </lineage>
</organism>
<dbReference type="RefSeq" id="XP_004354196.1">
    <property type="nucleotide sequence ID" value="XM_004354144.1"/>
</dbReference>
<dbReference type="GO" id="GO:0005737">
    <property type="term" value="C:cytoplasm"/>
    <property type="evidence" value="ECO:0007669"/>
    <property type="project" value="TreeGrafter"/>
</dbReference>
<accession>F4Q9T5</accession>
<dbReference type="PANTHER" id="PTHR23509:SF8">
    <property type="entry name" value="DDHD DOMAIN-CONTAINING PROTEIN"/>
    <property type="match status" value="1"/>
</dbReference>
<reference evidence="9" key="1">
    <citation type="journal article" date="2011" name="Genome Res.">
        <title>Phylogeny-wide analysis of social amoeba genomes highlights ancient origins for complex intercellular communication.</title>
        <authorList>
            <person name="Heidel A.J."/>
            <person name="Lawal H.M."/>
            <person name="Felder M."/>
            <person name="Schilde C."/>
            <person name="Helps N.R."/>
            <person name="Tunggal B."/>
            <person name="Rivero F."/>
            <person name="John U."/>
            <person name="Schleicher M."/>
            <person name="Eichinger L."/>
            <person name="Platzer M."/>
            <person name="Noegel A.A."/>
            <person name="Schaap P."/>
            <person name="Gloeckner G."/>
        </authorList>
    </citation>
    <scope>NUCLEOTIDE SEQUENCE [LARGE SCALE GENOMIC DNA]</scope>
    <source>
        <strain evidence="9">SH3</strain>
    </source>
</reference>
<dbReference type="AlphaFoldDB" id="F4Q9T5"/>
<evidence type="ECO:0000256" key="6">
    <source>
        <dbReference type="SAM" id="Phobius"/>
    </source>
</evidence>
<proteinExistence type="predicted"/>
<feature type="region of interest" description="Disordered" evidence="5">
    <location>
        <begin position="1"/>
        <end position="150"/>
    </location>
</feature>
<dbReference type="KEGG" id="dfa:DFA_10293"/>
<protein>
    <recommendedName>
        <fullName evidence="7">DDHD domain-containing protein</fullName>
    </recommendedName>
</protein>
<dbReference type="GO" id="GO:0046872">
    <property type="term" value="F:metal ion binding"/>
    <property type="evidence" value="ECO:0007669"/>
    <property type="project" value="InterPro"/>
</dbReference>
<evidence type="ECO:0000256" key="4">
    <source>
        <dbReference type="ARBA" id="ARBA00023136"/>
    </source>
</evidence>
<dbReference type="EMBL" id="GL883026">
    <property type="protein sequence ID" value="EGG15454.1"/>
    <property type="molecule type" value="Genomic_DNA"/>
</dbReference>
<evidence type="ECO:0000313" key="9">
    <source>
        <dbReference type="Proteomes" id="UP000007797"/>
    </source>
</evidence>
<evidence type="ECO:0000313" key="8">
    <source>
        <dbReference type="EMBL" id="EGG15454.1"/>
    </source>
</evidence>
<evidence type="ECO:0000259" key="7">
    <source>
        <dbReference type="PROSITE" id="PS51043"/>
    </source>
</evidence>
<keyword evidence="4 6" id="KW-0472">Membrane</keyword>
<evidence type="ECO:0000256" key="1">
    <source>
        <dbReference type="ARBA" id="ARBA00004127"/>
    </source>
</evidence>
<feature type="compositionally biased region" description="Low complexity" evidence="5">
    <location>
        <begin position="720"/>
        <end position="737"/>
    </location>
</feature>
<sequence>MNISEQEKERLLDNKQRLDRQKEARMGRRRSESGSDTSSDKNVELLELEGFPMRNKNINNNNNNNNNSDNNTTTDEEDQKKFKKRNNNNNITNTTTDTDGSGGGGEFNRNNNNNNNQGGDDDTEGEKKKKKKGGGGGGGGGKKKKKWEMLTPEERRIKEESQDAKSFFSNERTFLGWIGLTFSLGAIGTAIITFFGSEGVSLGTGLFLWATAMLFMTYATIQFRRRGKAIRTKTQGPFDDQKGPFALVIMVMIGVTIYLVFFVAIRPEANIDFNGNKGVEREEIETYFIPREKEMDRSKMFQIQRASISMNSPISIGRHKEKIKVSIAYQPPPPECIYDHLVLVVHGIGKHEEDYFEMISKMSKKFDSIFNPTATPSSSQTNLANNNINNGFPTPSTTEPMIGKKRVKFVAIEWHAALQEMLGSLLSDVTPKAVGGSGLPKGVRSAINDTFMDYVMFNNPMFASRIYDEVTNQLNMAHMNFIQEYPSFRGKVSIYAHSLGSVISYDILANQTISLTQTSDISRFATSQDSNIFGWKQERAAQLSQEIQINGYVLPESFIHPHRDKFQPLGFKVYNFIMIGSPVGILFGLRKYKYLPIPQCVNMYNIYNNSDPVSYLVEPLIHKHFSTLPIKYIATKPKKEKSPNTSTNTSTNTSPWNSRKDKGSSFKLNQNQNQNNNNNSPPSSDDEQQLDENQQNTLTREIFKRLYEKNENQDQQPIEFNNNSNSNYNTTTNINNNNNDNQFFNGYRFDYSMTPKRFNISQYATMLTSHSDYWLNQQVLYFLGNSLNNKIL</sequence>
<feature type="compositionally biased region" description="Low complexity" evidence="5">
    <location>
        <begin position="87"/>
        <end position="99"/>
    </location>
</feature>
<evidence type="ECO:0000256" key="2">
    <source>
        <dbReference type="ARBA" id="ARBA00022692"/>
    </source>
</evidence>
<feature type="transmembrane region" description="Helical" evidence="6">
    <location>
        <begin position="174"/>
        <end position="196"/>
    </location>
</feature>
<gene>
    <name evidence="8" type="ORF">DFA_10293</name>
</gene>
<evidence type="ECO:0000256" key="5">
    <source>
        <dbReference type="SAM" id="MobiDB-lite"/>
    </source>
</evidence>
<name>F4Q9T5_CACFS</name>
<dbReference type="InterPro" id="IPR003807">
    <property type="entry name" value="DUF202"/>
</dbReference>
<dbReference type="InterPro" id="IPR004177">
    <property type="entry name" value="DDHD_dom"/>
</dbReference>
<keyword evidence="3 6" id="KW-1133">Transmembrane helix</keyword>
<feature type="compositionally biased region" description="Low complexity" evidence="5">
    <location>
        <begin position="669"/>
        <end position="679"/>
    </location>
</feature>
<dbReference type="PROSITE" id="PS51043">
    <property type="entry name" value="DDHD"/>
    <property type="match status" value="1"/>
</dbReference>
<dbReference type="InterPro" id="IPR058055">
    <property type="entry name" value="PA-PLA1"/>
</dbReference>
<feature type="compositionally biased region" description="Basic and acidic residues" evidence="5">
    <location>
        <begin position="1"/>
        <end position="44"/>
    </location>
</feature>
<feature type="domain" description="DDHD" evidence="7">
    <location>
        <begin position="569"/>
        <end position="789"/>
    </location>
</feature>
<dbReference type="Proteomes" id="UP000007797">
    <property type="component" value="Unassembled WGS sequence"/>
</dbReference>
<dbReference type="GeneID" id="14867624"/>
<feature type="compositionally biased region" description="Low complexity" evidence="5">
    <location>
        <begin position="55"/>
        <end position="71"/>
    </location>
</feature>
<feature type="compositionally biased region" description="Low complexity" evidence="5">
    <location>
        <begin position="107"/>
        <end position="118"/>
    </location>
</feature>
<dbReference type="GO" id="GO:0012505">
    <property type="term" value="C:endomembrane system"/>
    <property type="evidence" value="ECO:0007669"/>
    <property type="project" value="UniProtKB-SubCell"/>
</dbReference>
<dbReference type="Pfam" id="PF02862">
    <property type="entry name" value="DDHD"/>
    <property type="match status" value="1"/>
</dbReference>
<dbReference type="SMART" id="SM01127">
    <property type="entry name" value="DDHD"/>
    <property type="match status" value="1"/>
</dbReference>
<feature type="region of interest" description="Disordered" evidence="5">
    <location>
        <begin position="636"/>
        <end position="693"/>
    </location>
</feature>
<dbReference type="STRING" id="1054147.F4Q9T5"/>
<feature type="transmembrane region" description="Helical" evidence="6">
    <location>
        <begin position="244"/>
        <end position="265"/>
    </location>
</feature>
<feature type="region of interest" description="Disordered" evidence="5">
    <location>
        <begin position="711"/>
        <end position="737"/>
    </location>
</feature>
<dbReference type="OrthoDB" id="2243669at2759"/>
<dbReference type="GO" id="GO:0004620">
    <property type="term" value="F:phospholipase activity"/>
    <property type="evidence" value="ECO:0007669"/>
    <property type="project" value="TreeGrafter"/>
</dbReference>